<keyword evidence="2" id="KW-1133">Transmembrane helix</keyword>
<sequence>MPIIGPTNVTAIGTSTYLPTCAASATVTVQHPTANGTPVKRALQWSHSEVFVTPYGTSLAIGSGRVADLTSVFTPSPSCVDRWLLAPTPSCGIDHTAIGLDTVWSVNPTRSIVSDVEYSNCQLYGTATYSPGICPSGQTIAEVTAYASSALNGTKLFWQASCCKSDMTFGPEYPDLCLSRFSTPVSAYAAIITEPAFEGQDITPVWEYTSNYGSDGTTVISSITTIATGLAVADPVVVAWQIDDIETFPSEYVKSLVARYSIPAPASTSTPTNNALEPTAAPASDGLSTGTQVGIGVGVALAAALAGGLLIFWCLRRRRKASTTEEPDVVIPEMEDQDHTHTERKWYFGGRWRSEIDTQATQNELDSKAVHVVPGPPAELEAHEPAVEGAKIAGNDDGRV</sequence>
<dbReference type="RefSeq" id="XP_018385327.1">
    <property type="nucleotide sequence ID" value="XM_018530271.1"/>
</dbReference>
<dbReference type="OMA" id="DHTHTER"/>
<evidence type="ECO:0000256" key="2">
    <source>
        <dbReference type="SAM" id="Phobius"/>
    </source>
</evidence>
<dbReference type="Proteomes" id="UP000077248">
    <property type="component" value="Unassembled WGS sequence"/>
</dbReference>
<gene>
    <name evidence="3" type="ORF">CC77DRAFT_144934</name>
</gene>
<evidence type="ECO:0000313" key="3">
    <source>
        <dbReference type="EMBL" id="OAG19906.1"/>
    </source>
</evidence>
<dbReference type="EMBL" id="KV441480">
    <property type="protein sequence ID" value="OAG19906.1"/>
    <property type="molecule type" value="Genomic_DNA"/>
</dbReference>
<dbReference type="AlphaFoldDB" id="A0A177DK98"/>
<protein>
    <submittedName>
        <fullName evidence="3">Uncharacterized protein</fullName>
    </submittedName>
</protein>
<keyword evidence="2" id="KW-0472">Membrane</keyword>
<keyword evidence="4" id="KW-1185">Reference proteome</keyword>
<name>A0A177DK98_ALTAL</name>
<evidence type="ECO:0000256" key="1">
    <source>
        <dbReference type="SAM" id="MobiDB-lite"/>
    </source>
</evidence>
<proteinExistence type="predicted"/>
<organism evidence="3 4">
    <name type="scientific">Alternaria alternata</name>
    <name type="common">Alternaria rot fungus</name>
    <name type="synonym">Torula alternata</name>
    <dbReference type="NCBI Taxonomy" id="5599"/>
    <lineage>
        <taxon>Eukaryota</taxon>
        <taxon>Fungi</taxon>
        <taxon>Dikarya</taxon>
        <taxon>Ascomycota</taxon>
        <taxon>Pezizomycotina</taxon>
        <taxon>Dothideomycetes</taxon>
        <taxon>Pleosporomycetidae</taxon>
        <taxon>Pleosporales</taxon>
        <taxon>Pleosporineae</taxon>
        <taxon>Pleosporaceae</taxon>
        <taxon>Alternaria</taxon>
        <taxon>Alternaria sect. Alternaria</taxon>
        <taxon>Alternaria alternata complex</taxon>
    </lineage>
</organism>
<feature type="transmembrane region" description="Helical" evidence="2">
    <location>
        <begin position="293"/>
        <end position="315"/>
    </location>
</feature>
<dbReference type="VEuPathDB" id="FungiDB:CC77DRAFT_144934"/>
<dbReference type="GeneID" id="29115865"/>
<accession>A0A177DK98</accession>
<feature type="region of interest" description="Disordered" evidence="1">
    <location>
        <begin position="378"/>
        <end position="400"/>
    </location>
</feature>
<reference evidence="3 4" key="1">
    <citation type="submission" date="2016-05" db="EMBL/GenBank/DDBJ databases">
        <title>Comparative analysis of secretome profiles of manganese(II)-oxidizing ascomycete fungi.</title>
        <authorList>
            <consortium name="DOE Joint Genome Institute"/>
            <person name="Zeiner C.A."/>
            <person name="Purvine S.O."/>
            <person name="Zink E.M."/>
            <person name="Wu S."/>
            <person name="Pasa-Tolic L."/>
            <person name="Chaput D.L."/>
            <person name="Haridas S."/>
            <person name="Grigoriev I.V."/>
            <person name="Santelli C.M."/>
            <person name="Hansel C.M."/>
        </authorList>
    </citation>
    <scope>NUCLEOTIDE SEQUENCE [LARGE SCALE GENOMIC DNA]</scope>
    <source>
        <strain evidence="3 4">SRC1lrK2f</strain>
    </source>
</reference>
<keyword evidence="2" id="KW-0812">Transmembrane</keyword>
<dbReference type="KEGG" id="aalt:CC77DRAFT_144934"/>
<evidence type="ECO:0000313" key="4">
    <source>
        <dbReference type="Proteomes" id="UP000077248"/>
    </source>
</evidence>